<comment type="caution">
    <text evidence="2">The sequence shown here is derived from an EMBL/GenBank/DDBJ whole genome shotgun (WGS) entry which is preliminary data.</text>
</comment>
<evidence type="ECO:0000256" key="1">
    <source>
        <dbReference type="SAM" id="Phobius"/>
    </source>
</evidence>
<keyword evidence="1" id="KW-0472">Membrane</keyword>
<keyword evidence="3" id="KW-1185">Reference proteome</keyword>
<feature type="transmembrane region" description="Helical" evidence="1">
    <location>
        <begin position="20"/>
        <end position="43"/>
    </location>
</feature>
<dbReference type="AlphaFoldDB" id="A0A4R1KAT5"/>
<dbReference type="PANTHER" id="PTHR37938">
    <property type="entry name" value="BLL0215 PROTEIN"/>
    <property type="match status" value="1"/>
</dbReference>
<dbReference type="EMBL" id="SMGG01000004">
    <property type="protein sequence ID" value="TCK61023.1"/>
    <property type="molecule type" value="Genomic_DNA"/>
</dbReference>
<accession>A0A4R1KAT5</accession>
<evidence type="ECO:0000313" key="2">
    <source>
        <dbReference type="EMBL" id="TCK61023.1"/>
    </source>
</evidence>
<dbReference type="RefSeq" id="WP_132873876.1">
    <property type="nucleotide sequence ID" value="NZ_SMGG01000004.1"/>
</dbReference>
<reference evidence="2 3" key="1">
    <citation type="submission" date="2019-03" db="EMBL/GenBank/DDBJ databases">
        <title>Genomic Encyclopedia of Type Strains, Phase IV (KMG-IV): sequencing the most valuable type-strain genomes for metagenomic binning, comparative biology and taxonomic classification.</title>
        <authorList>
            <person name="Goeker M."/>
        </authorList>
    </citation>
    <scope>NUCLEOTIDE SEQUENCE [LARGE SCALE GENOMIC DNA]</scope>
    <source>
        <strain evidence="2 3">DSM 24984</strain>
    </source>
</reference>
<evidence type="ECO:0000313" key="3">
    <source>
        <dbReference type="Proteomes" id="UP000294614"/>
    </source>
</evidence>
<sequence>MGYIEESINPDEKIIHIGRVSVFPLISLMMFGFILILLASAGISASGMSFTYRSIYALVFLAGLYPFFYTFMYVKNTQIGFTDKRFFLVRGIFRKSVMELDVADVELIVAGKGLFGKYINYGTVAVLGSGGILAVVKGAGNPDELVSKLMEFQESGLR</sequence>
<keyword evidence="1" id="KW-0812">Transmembrane</keyword>
<protein>
    <submittedName>
        <fullName evidence="2">PH (Pleckstrin Homology) domain-containing protein</fullName>
    </submittedName>
</protein>
<gene>
    <name evidence="2" type="ORF">C8D98_1905</name>
</gene>
<feature type="transmembrane region" description="Helical" evidence="1">
    <location>
        <begin position="55"/>
        <end position="74"/>
    </location>
</feature>
<keyword evidence="1" id="KW-1133">Transmembrane helix</keyword>
<name>A0A4R1KAT5_9BACT</name>
<dbReference type="OrthoDB" id="7364486at2"/>
<dbReference type="PANTHER" id="PTHR37938:SF1">
    <property type="entry name" value="BLL0215 PROTEIN"/>
    <property type="match status" value="1"/>
</dbReference>
<organism evidence="2 3">
    <name type="scientific">Seleniivibrio woodruffii</name>
    <dbReference type="NCBI Taxonomy" id="1078050"/>
    <lineage>
        <taxon>Bacteria</taxon>
        <taxon>Pseudomonadati</taxon>
        <taxon>Deferribacterota</taxon>
        <taxon>Deferribacteres</taxon>
        <taxon>Deferribacterales</taxon>
        <taxon>Geovibrionaceae</taxon>
        <taxon>Seleniivibrio</taxon>
    </lineage>
</organism>
<dbReference type="Proteomes" id="UP000294614">
    <property type="component" value="Unassembled WGS sequence"/>
</dbReference>
<proteinExistence type="predicted"/>